<proteinExistence type="inferred from homology"/>
<dbReference type="Pfam" id="PF09261">
    <property type="entry name" value="Alpha-mann_mid"/>
    <property type="match status" value="1"/>
</dbReference>
<comment type="caution">
    <text evidence="6">The sequence shown here is derived from an EMBL/GenBank/DDBJ whole genome shotgun (WGS) entry which is preliminary data.</text>
</comment>
<dbReference type="InterPro" id="IPR015341">
    <property type="entry name" value="Glyco_hydro_38_cen"/>
</dbReference>
<dbReference type="PANTHER" id="PTHR46017:SF2">
    <property type="entry name" value="MANNOSYLGLYCERATE HYDROLASE"/>
    <property type="match status" value="1"/>
</dbReference>
<dbReference type="InterPro" id="IPR027291">
    <property type="entry name" value="Glyco_hydro_38_N_sf"/>
</dbReference>
<evidence type="ECO:0000256" key="2">
    <source>
        <dbReference type="ARBA" id="ARBA00022723"/>
    </source>
</evidence>
<dbReference type="InterPro" id="IPR037094">
    <property type="entry name" value="Glyco_hydro_38_cen_sf"/>
</dbReference>
<dbReference type="RefSeq" id="WP_191159524.1">
    <property type="nucleotide sequence ID" value="NZ_JACXAI010000023.1"/>
</dbReference>
<dbReference type="Pfam" id="PF17677">
    <property type="entry name" value="Glyco_hydro38C2"/>
    <property type="match status" value="1"/>
</dbReference>
<keyword evidence="7" id="KW-1185">Reference proteome</keyword>
<gene>
    <name evidence="6" type="ORF">IC621_16735</name>
</gene>
<dbReference type="AlphaFoldDB" id="A0A926NCS7"/>
<sequence>MEAKKYIHIISHTHWDREWYLPFEKHHVLLTKLMDKLLETMESNPDFKSFHLDGQTIILDDYLQIRPEMREKLQKFVREGRLHIGPWYILQDEFLTSSEANIRNLQYGMNDASRWGGVSEVGYFPDSFGNIGQAPQILSQAGINNAVFGRGVRPTGFNNTVSDADHYESPYSEMLWRSPDGSSVLGILFANWYCNGNEVPTDEKEAQKYWKQHIPSLEKYAATPHMLMMNGCDHQPIQSDLPKAIQVAEILYPNIEFVHSNFNDYVGQLAESLPKNLKIIDGELRSQQTDGWGTLVNTASARVYIKQMNQHSQTLLEKVAEPLSAFAYLHGGNYHHHLMEYAWKTLMQNHPHDSICGCSVDEVHREMVTRFEKSNHVAEMIIDESLESISKNINTTSFNKWGENALPFTVYNTTGWDRTGVVSITLDVRRNYFSSGVNKQELKEFPLEERTLVDETGTEYNCKLVDLGIAFDYDLPEEKFRQPYMARRVHLTFEAENVPALGFKTYALVSSSKHTDNSSLIVNKNEMGNNYVNVKINENGSLTVTDKANGRTFKELCIYEDTGDIGNEYMYRQPNGEQALTTKDLIANVNIIEDTPFQAAYEIVHKWEIPISASKLLDKEQRELVWFTGRKSTRAKEKVPFTIKTVVTLTKNSKGISVKTSFNNQARDHRLRALFPTDIKTDEHHADSIFEIAKRTNEPPQEWTNPDHSQHQQAFVDVRNDVEGLTVANLGLNEYEIIRDGRNTIAVTLLRSVGELGDWGYFPTPEAQCLGEHSVSFRIYPHKGKAGATKAYQDAYQYQVPWSLKQTGLHDGELAPLYSFVQWESANLALSSMKVSEQTGDVMVRWFNMADENDTLIVKSSETFNHAYKSNVIEGKEKSLHLDGNNAVQVPVRKHEIVTIGFEKMNPKKIVQKVYSLKQGTAF</sequence>
<dbReference type="Pfam" id="PF01074">
    <property type="entry name" value="Glyco_hydro_38N"/>
    <property type="match status" value="1"/>
</dbReference>
<dbReference type="PANTHER" id="PTHR46017">
    <property type="entry name" value="ALPHA-MANNOSIDASE 2C1"/>
    <property type="match status" value="1"/>
</dbReference>
<evidence type="ECO:0000256" key="3">
    <source>
        <dbReference type="ARBA" id="ARBA00022801"/>
    </source>
</evidence>
<dbReference type="GO" id="GO:0009313">
    <property type="term" value="P:oligosaccharide catabolic process"/>
    <property type="evidence" value="ECO:0007669"/>
    <property type="project" value="TreeGrafter"/>
</dbReference>
<dbReference type="InterPro" id="IPR011013">
    <property type="entry name" value="Gal_mutarotase_sf_dom"/>
</dbReference>
<dbReference type="Pfam" id="PF07748">
    <property type="entry name" value="Glyco_hydro_38C"/>
    <property type="match status" value="1"/>
</dbReference>
<dbReference type="Pfam" id="PF18438">
    <property type="entry name" value="Glyco_hydro_38"/>
    <property type="match status" value="1"/>
</dbReference>
<dbReference type="Gene3D" id="3.20.110.10">
    <property type="entry name" value="Glycoside hydrolase 38, N terminal domain"/>
    <property type="match status" value="1"/>
</dbReference>
<dbReference type="Gene3D" id="2.60.40.2210">
    <property type="match status" value="1"/>
</dbReference>
<evidence type="ECO:0000256" key="4">
    <source>
        <dbReference type="ARBA" id="ARBA00023295"/>
    </source>
</evidence>
<evidence type="ECO:0000259" key="5">
    <source>
        <dbReference type="SMART" id="SM00872"/>
    </source>
</evidence>
<protein>
    <submittedName>
        <fullName evidence="6">Alpha-mannosidase</fullName>
    </submittedName>
</protein>
<dbReference type="Gene3D" id="2.60.40.2220">
    <property type="match status" value="1"/>
</dbReference>
<dbReference type="GO" id="GO:0046872">
    <property type="term" value="F:metal ion binding"/>
    <property type="evidence" value="ECO:0007669"/>
    <property type="project" value="UniProtKB-KW"/>
</dbReference>
<dbReference type="GO" id="GO:0004559">
    <property type="term" value="F:alpha-mannosidase activity"/>
    <property type="evidence" value="ECO:0007669"/>
    <property type="project" value="InterPro"/>
</dbReference>
<name>A0A926NCS7_9BACI</name>
<dbReference type="InterPro" id="IPR011330">
    <property type="entry name" value="Glyco_hydro/deAcase_b/a-brl"/>
</dbReference>
<evidence type="ECO:0000313" key="6">
    <source>
        <dbReference type="EMBL" id="MBD1381877.1"/>
    </source>
</evidence>
<organism evidence="6 7">
    <name type="scientific">Metabacillus arenae</name>
    <dbReference type="NCBI Taxonomy" id="2771434"/>
    <lineage>
        <taxon>Bacteria</taxon>
        <taxon>Bacillati</taxon>
        <taxon>Bacillota</taxon>
        <taxon>Bacilli</taxon>
        <taxon>Bacillales</taxon>
        <taxon>Bacillaceae</taxon>
        <taxon>Metabacillus</taxon>
    </lineage>
</organism>
<dbReference type="Proteomes" id="UP000626844">
    <property type="component" value="Unassembled WGS sequence"/>
</dbReference>
<keyword evidence="4" id="KW-0326">Glycosidase</keyword>
<dbReference type="Gene3D" id="2.70.98.30">
    <property type="entry name" value="Golgi alpha-mannosidase II, domain 4"/>
    <property type="match status" value="1"/>
</dbReference>
<comment type="similarity">
    <text evidence="1">Belongs to the glycosyl hydrolase 38 family.</text>
</comment>
<keyword evidence="2" id="KW-0479">Metal-binding</keyword>
<dbReference type="SUPFAM" id="SSF74650">
    <property type="entry name" value="Galactose mutarotase-like"/>
    <property type="match status" value="1"/>
</dbReference>
<dbReference type="SMART" id="SM00872">
    <property type="entry name" value="Alpha-mann_mid"/>
    <property type="match status" value="1"/>
</dbReference>
<dbReference type="Gene3D" id="1.20.1270.50">
    <property type="entry name" value="Glycoside hydrolase family 38, central domain"/>
    <property type="match status" value="1"/>
</dbReference>
<dbReference type="GO" id="GO:0030246">
    <property type="term" value="F:carbohydrate binding"/>
    <property type="evidence" value="ECO:0007669"/>
    <property type="project" value="InterPro"/>
</dbReference>
<dbReference type="SUPFAM" id="SSF88688">
    <property type="entry name" value="Families 57/38 glycoside transferase middle domain"/>
    <property type="match status" value="1"/>
</dbReference>
<dbReference type="InterPro" id="IPR041147">
    <property type="entry name" value="GH38_C"/>
</dbReference>
<dbReference type="InterPro" id="IPR011682">
    <property type="entry name" value="Glyco_hydro_38_C"/>
</dbReference>
<dbReference type="InterPro" id="IPR028995">
    <property type="entry name" value="Glyco_hydro_57/38_cen_sf"/>
</dbReference>
<keyword evidence="3" id="KW-0378">Hydrolase</keyword>
<feature type="domain" description="Glycoside hydrolase family 38 central" evidence="5">
    <location>
        <begin position="298"/>
        <end position="371"/>
    </location>
</feature>
<dbReference type="CDD" id="cd10814">
    <property type="entry name" value="GH38N_AMII_SpGH38_like"/>
    <property type="match status" value="1"/>
</dbReference>
<accession>A0A926NCS7</accession>
<dbReference type="EMBL" id="JACXAI010000023">
    <property type="protein sequence ID" value="MBD1381877.1"/>
    <property type="molecule type" value="Genomic_DNA"/>
</dbReference>
<evidence type="ECO:0000313" key="7">
    <source>
        <dbReference type="Proteomes" id="UP000626844"/>
    </source>
</evidence>
<dbReference type="SUPFAM" id="SSF88713">
    <property type="entry name" value="Glycoside hydrolase/deacetylase"/>
    <property type="match status" value="1"/>
</dbReference>
<evidence type="ECO:0000256" key="1">
    <source>
        <dbReference type="ARBA" id="ARBA00009792"/>
    </source>
</evidence>
<dbReference type="InterPro" id="IPR041509">
    <property type="entry name" value="GH38_beta-1"/>
</dbReference>
<reference evidence="6" key="1">
    <citation type="submission" date="2020-09" db="EMBL/GenBank/DDBJ databases">
        <title>A novel bacterium of genus Bacillus, isolated from South China Sea.</title>
        <authorList>
            <person name="Huang H."/>
            <person name="Mo K."/>
            <person name="Hu Y."/>
        </authorList>
    </citation>
    <scope>NUCLEOTIDE SEQUENCE</scope>
    <source>
        <strain evidence="6">IB182487</strain>
    </source>
</reference>
<dbReference type="InterPro" id="IPR000602">
    <property type="entry name" value="Glyco_hydro_38_N"/>
</dbReference>
<dbReference type="GO" id="GO:0006013">
    <property type="term" value="P:mannose metabolic process"/>
    <property type="evidence" value="ECO:0007669"/>
    <property type="project" value="InterPro"/>
</dbReference>